<dbReference type="AlphaFoldDB" id="A0A2N3Y8Q8"/>
<dbReference type="Gene3D" id="3.30.530.20">
    <property type="match status" value="1"/>
</dbReference>
<dbReference type="InterPro" id="IPR023393">
    <property type="entry name" value="START-like_dom_sf"/>
</dbReference>
<comment type="caution">
    <text evidence="1">The sequence shown here is derived from an EMBL/GenBank/DDBJ whole genome shotgun (WGS) entry which is preliminary data.</text>
</comment>
<dbReference type="RefSeq" id="WP_010306924.1">
    <property type="nucleotide sequence ID" value="NZ_CP061007.1"/>
</dbReference>
<sequence>MAKSYTSAVIEASAEQVWQAVRDFNGLPTWHPAIERSEIEGGGAADAVGCVRHLTFADGGAARERLVALNDTERSYTYEFVESPFPVRTYRSTIRIAPITDTGHSFVEWYSHWDADAADEEKMDKTFAKGVYRTGLNGLREHLGV</sequence>
<gene>
    <name evidence="1" type="ORF">A8926_7474</name>
</gene>
<dbReference type="CDD" id="cd07821">
    <property type="entry name" value="PYR_PYL_RCAR_like"/>
    <property type="match status" value="1"/>
</dbReference>
<evidence type="ECO:0000313" key="1">
    <source>
        <dbReference type="EMBL" id="PKW19309.1"/>
    </source>
</evidence>
<keyword evidence="2" id="KW-1185">Reference proteome</keyword>
<organism evidence="1 2">
    <name type="scientific">Saccharopolyspora spinosa</name>
    <dbReference type="NCBI Taxonomy" id="60894"/>
    <lineage>
        <taxon>Bacteria</taxon>
        <taxon>Bacillati</taxon>
        <taxon>Actinomycetota</taxon>
        <taxon>Actinomycetes</taxon>
        <taxon>Pseudonocardiales</taxon>
        <taxon>Pseudonocardiaceae</taxon>
        <taxon>Saccharopolyspora</taxon>
    </lineage>
</organism>
<dbReference type="SUPFAM" id="SSF55961">
    <property type="entry name" value="Bet v1-like"/>
    <property type="match status" value="1"/>
</dbReference>
<dbReference type="EMBL" id="PJNB01000001">
    <property type="protein sequence ID" value="PKW19309.1"/>
    <property type="molecule type" value="Genomic_DNA"/>
</dbReference>
<dbReference type="Proteomes" id="UP000233786">
    <property type="component" value="Unassembled WGS sequence"/>
</dbReference>
<dbReference type="InterPro" id="IPR019587">
    <property type="entry name" value="Polyketide_cyclase/dehydratase"/>
</dbReference>
<evidence type="ECO:0000313" key="2">
    <source>
        <dbReference type="Proteomes" id="UP000233786"/>
    </source>
</evidence>
<accession>A0A2N3Y8Q8</accession>
<proteinExistence type="predicted"/>
<dbReference type="Pfam" id="PF10604">
    <property type="entry name" value="Polyketide_cyc2"/>
    <property type="match status" value="1"/>
</dbReference>
<name>A0A2N3Y8Q8_SACSN</name>
<protein>
    <submittedName>
        <fullName evidence="1">Polyketide cyclase/dehydrase/lipid transport protein</fullName>
    </submittedName>
</protein>
<reference evidence="1" key="1">
    <citation type="submission" date="2017-12" db="EMBL/GenBank/DDBJ databases">
        <title>Sequencing the genomes of 1000 Actinobacteria strains.</title>
        <authorList>
            <person name="Klenk H.-P."/>
        </authorList>
    </citation>
    <scope>NUCLEOTIDE SEQUENCE [LARGE SCALE GENOMIC DNA]</scope>
    <source>
        <strain evidence="1">DSM 44228</strain>
    </source>
</reference>
<dbReference type="PANTHER" id="PTHR39332">
    <property type="entry name" value="BLL4707 PROTEIN"/>
    <property type="match status" value="1"/>
</dbReference>
<dbReference type="STRING" id="994479.GCA_000194155_00692"/>
<dbReference type="PANTHER" id="PTHR39332:SF7">
    <property type="entry name" value="SRPBCC FAMILY PROTEIN"/>
    <property type="match status" value="1"/>
</dbReference>